<gene>
    <name evidence="3" type="ORF">FHU39_002319</name>
</gene>
<evidence type="ECO:0000313" key="4">
    <source>
        <dbReference type="Proteomes" id="UP000559182"/>
    </source>
</evidence>
<accession>A0A839NAU7</accession>
<evidence type="ECO:0008006" key="5">
    <source>
        <dbReference type="Google" id="ProtNLM"/>
    </source>
</evidence>
<proteinExistence type="predicted"/>
<keyword evidence="1" id="KW-1133">Transmembrane helix</keyword>
<keyword evidence="4" id="KW-1185">Reference proteome</keyword>
<dbReference type="EMBL" id="JACHVQ010000001">
    <property type="protein sequence ID" value="MBB2892335.1"/>
    <property type="molecule type" value="Genomic_DNA"/>
</dbReference>
<dbReference type="RefSeq" id="WP_183320470.1">
    <property type="nucleotide sequence ID" value="NZ_JACHVQ010000001.1"/>
</dbReference>
<keyword evidence="2" id="KW-0732">Signal</keyword>
<evidence type="ECO:0000256" key="2">
    <source>
        <dbReference type="SAM" id="SignalP"/>
    </source>
</evidence>
<comment type="caution">
    <text evidence="3">The sequence shown here is derived from an EMBL/GenBank/DDBJ whole genome shotgun (WGS) entry which is preliminary data.</text>
</comment>
<reference evidence="3 4" key="1">
    <citation type="submission" date="2020-08" db="EMBL/GenBank/DDBJ databases">
        <title>Sequencing the genomes of 1000 actinobacteria strains.</title>
        <authorList>
            <person name="Klenk H.-P."/>
        </authorList>
    </citation>
    <scope>NUCLEOTIDE SEQUENCE [LARGE SCALE GENOMIC DNA]</scope>
    <source>
        <strain evidence="3 4">DSM 105369</strain>
    </source>
</reference>
<feature type="signal peptide" evidence="2">
    <location>
        <begin position="1"/>
        <end position="32"/>
    </location>
</feature>
<feature type="transmembrane region" description="Helical" evidence="1">
    <location>
        <begin position="333"/>
        <end position="353"/>
    </location>
</feature>
<organism evidence="3 4">
    <name type="scientific">Flexivirga oryzae</name>
    <dbReference type="NCBI Taxonomy" id="1794944"/>
    <lineage>
        <taxon>Bacteria</taxon>
        <taxon>Bacillati</taxon>
        <taxon>Actinomycetota</taxon>
        <taxon>Actinomycetes</taxon>
        <taxon>Micrococcales</taxon>
        <taxon>Dermacoccaceae</taxon>
        <taxon>Flexivirga</taxon>
    </lineage>
</organism>
<dbReference type="PROSITE" id="PS51257">
    <property type="entry name" value="PROKAR_LIPOPROTEIN"/>
    <property type="match status" value="1"/>
</dbReference>
<dbReference type="Pfam" id="PF10092">
    <property type="entry name" value="DUF2330"/>
    <property type="match status" value="1"/>
</dbReference>
<dbReference type="Proteomes" id="UP000559182">
    <property type="component" value="Unassembled WGS sequence"/>
</dbReference>
<sequence length="362" mass="38519">MGKWCVRRAAQFVVTAFLATIGLIAVTPPASACACGGVVNPPGETTAVTQETALITRHGGQETIVMSLSARSDATKAGLLVPTPKPATPALADRSVFTDLSEQTTPRQRTRHHLFGPPVLFGGTDDSSANGAAPQSAAPTGVHVLSAVDLGPLRAVSLTAGNAGDLHTWLDKHGFVMSRRFEALVTPYLDKGWAFTAMTLTPKGKSLSGDLPPVSLRFASDKLVYPMRMSRGAKETQRVTTYVLADHRVARTDPTARQGDLRTTYADRVDTSKLTSPTLQQLAVGEPWLTEMSQVFDDPGAQVRSDFTFTSAAHDTPVVSYYYTDDYLIPGDIAVLLVILLGAVAGGVATFVIRRRATPVTA</sequence>
<dbReference type="InterPro" id="IPR019283">
    <property type="entry name" value="DUF2330"/>
</dbReference>
<name>A0A839NAU7_9MICO</name>
<protein>
    <recommendedName>
        <fullName evidence="5">DUF2330 domain-containing protein</fullName>
    </recommendedName>
</protein>
<feature type="chain" id="PRO_5032921448" description="DUF2330 domain-containing protein" evidence="2">
    <location>
        <begin position="33"/>
        <end position="362"/>
    </location>
</feature>
<evidence type="ECO:0000256" key="1">
    <source>
        <dbReference type="SAM" id="Phobius"/>
    </source>
</evidence>
<evidence type="ECO:0000313" key="3">
    <source>
        <dbReference type="EMBL" id="MBB2892335.1"/>
    </source>
</evidence>
<dbReference type="AlphaFoldDB" id="A0A839NAU7"/>
<keyword evidence="1" id="KW-0812">Transmembrane</keyword>
<keyword evidence="1" id="KW-0472">Membrane</keyword>